<dbReference type="EMBL" id="QCYG01000002">
    <property type="protein sequence ID" value="PVA07515.1"/>
    <property type="molecule type" value="Genomic_DNA"/>
</dbReference>
<keyword evidence="3" id="KW-1185">Reference proteome</keyword>
<dbReference type="Proteomes" id="UP000244817">
    <property type="component" value="Unassembled WGS sequence"/>
</dbReference>
<name>A0A2T7FZD0_9RHOB</name>
<evidence type="ECO:0000313" key="3">
    <source>
        <dbReference type="Proteomes" id="UP000244817"/>
    </source>
</evidence>
<proteinExistence type="predicted"/>
<feature type="compositionally biased region" description="Basic and acidic residues" evidence="1">
    <location>
        <begin position="172"/>
        <end position="181"/>
    </location>
</feature>
<reference evidence="2 3" key="1">
    <citation type="submission" date="2018-04" db="EMBL/GenBank/DDBJ databases">
        <title>Pelagivirga bohaiensis gen. nov., sp. nov., a bacterium isolated from the Bohai Sea.</title>
        <authorList>
            <person name="Ji X."/>
        </authorList>
    </citation>
    <scope>NUCLEOTIDE SEQUENCE [LARGE SCALE GENOMIC DNA]</scope>
    <source>
        <strain evidence="2 3">BH-SD16</strain>
    </source>
</reference>
<sequence>MRKPIYTDAEIIEAGENLLVRRGGEVSATDIHKELGGKGKYARVRDLWETHCITRDEEQSNDDPLPDEVQEQIDRAIAGLEQSMQNLVQAQIARMTEQSIRQFAIRDRDFVVLERSHAKKVQTLEAEIAYLTERLDGFSAAEEEEHVSENADRAHERSASAKPAPAPVAPEAARKTPDRPLPKTHRPAQKAARQSSVRPRKSPQQERTRS</sequence>
<evidence type="ECO:0000256" key="1">
    <source>
        <dbReference type="SAM" id="MobiDB-lite"/>
    </source>
</evidence>
<gene>
    <name evidence="2" type="ORF">DC363_02460</name>
</gene>
<comment type="caution">
    <text evidence="2">The sequence shown here is derived from an EMBL/GenBank/DDBJ whole genome shotgun (WGS) entry which is preliminary data.</text>
</comment>
<feature type="region of interest" description="Disordered" evidence="1">
    <location>
        <begin position="141"/>
        <end position="210"/>
    </location>
</feature>
<evidence type="ECO:0000313" key="2">
    <source>
        <dbReference type="EMBL" id="PVA07515.1"/>
    </source>
</evidence>
<feature type="compositionally biased region" description="Basic and acidic residues" evidence="1">
    <location>
        <begin position="147"/>
        <end position="159"/>
    </location>
</feature>
<dbReference type="AlphaFoldDB" id="A0A2T7FZD0"/>
<accession>A0A2T7FZD0</accession>
<protein>
    <submittedName>
        <fullName evidence="2">Uncharacterized protein</fullName>
    </submittedName>
</protein>
<organism evidence="2 3">
    <name type="scientific">Thalassorhabdomicrobium marinisediminis</name>
    <dbReference type="NCBI Taxonomy" id="2170577"/>
    <lineage>
        <taxon>Bacteria</taxon>
        <taxon>Pseudomonadati</taxon>
        <taxon>Pseudomonadota</taxon>
        <taxon>Alphaproteobacteria</taxon>
        <taxon>Rhodobacterales</taxon>
        <taxon>Paracoccaceae</taxon>
        <taxon>Thalassorhabdomicrobium</taxon>
    </lineage>
</organism>